<dbReference type="GO" id="GO:0046872">
    <property type="term" value="F:metal ion binding"/>
    <property type="evidence" value="ECO:0007669"/>
    <property type="project" value="UniProtKB-KW"/>
</dbReference>
<evidence type="ECO:0000256" key="4">
    <source>
        <dbReference type="ARBA" id="ARBA00023002"/>
    </source>
</evidence>
<feature type="domain" description="Dyp-type peroxidase N-terminal" evidence="8">
    <location>
        <begin position="12"/>
        <end position="139"/>
    </location>
</feature>
<evidence type="ECO:0000259" key="8">
    <source>
        <dbReference type="Pfam" id="PF04261"/>
    </source>
</evidence>
<evidence type="ECO:0000256" key="3">
    <source>
        <dbReference type="ARBA" id="ARBA00022723"/>
    </source>
</evidence>
<sequence length="359" mass="38669">MTAVEQADPQPQPVRAPLSTAALFLVLTVRPGGEQTVRELLPELAALRRSVGFRAAEARLSCVLGVGSALWDRLFAPPRPAELHPFRELRGERHTAPATPGDLLLHLRAERQDACFELAGLLLAHLDDAVDVVDEVTGFGYVDRRDLLGFVDGTENPEGVDADQAALIGAEDRDFAGGSYVLVQKYLHDLVSWRALPVEQQERAVGRSKLSDVELPASEQPVDSHVALTSLDPVDGREREIVRLNMPFGSYASGEFGTYFIGYCRTPAVTEEMLENMFLGRPRGSHDRLLDFSTAVTGGLFFVPSADLLADPPPAAQAPAERTAPAGADGSLGVGSLKARSPHTSPDRKGVARDEQPAP</sequence>
<gene>
    <name evidence="10" type="ORF">FHR34_006133</name>
</gene>
<dbReference type="PANTHER" id="PTHR30521:SF0">
    <property type="entry name" value="DYP-TYPE PEROXIDASE FAMILY PROTEIN"/>
    <property type="match status" value="1"/>
</dbReference>
<evidence type="ECO:0000256" key="7">
    <source>
        <dbReference type="SAM" id="MobiDB-lite"/>
    </source>
</evidence>
<proteinExistence type="inferred from homology"/>
<dbReference type="SUPFAM" id="SSF54909">
    <property type="entry name" value="Dimeric alpha+beta barrel"/>
    <property type="match status" value="1"/>
</dbReference>
<dbReference type="Pfam" id="PF20628">
    <property type="entry name" value="Dyp_perox_C"/>
    <property type="match status" value="1"/>
</dbReference>
<dbReference type="GO" id="GO:0020037">
    <property type="term" value="F:heme binding"/>
    <property type="evidence" value="ECO:0007669"/>
    <property type="project" value="InterPro"/>
</dbReference>
<dbReference type="RefSeq" id="WP_184941132.1">
    <property type="nucleotide sequence ID" value="NZ_JACHJV010000001.1"/>
</dbReference>
<evidence type="ECO:0000259" key="9">
    <source>
        <dbReference type="Pfam" id="PF20628"/>
    </source>
</evidence>
<feature type="region of interest" description="Disordered" evidence="7">
    <location>
        <begin position="312"/>
        <end position="359"/>
    </location>
</feature>
<feature type="compositionally biased region" description="Low complexity" evidence="7">
    <location>
        <begin position="317"/>
        <end position="329"/>
    </location>
</feature>
<keyword evidence="2 10" id="KW-0575">Peroxidase</keyword>
<reference evidence="10 11" key="1">
    <citation type="submission" date="2020-08" db="EMBL/GenBank/DDBJ databases">
        <title>Sequencing the genomes of 1000 actinobacteria strains.</title>
        <authorList>
            <person name="Klenk H.-P."/>
        </authorList>
    </citation>
    <scope>NUCLEOTIDE SEQUENCE [LARGE SCALE GENOMIC DNA]</scope>
    <source>
        <strain evidence="10 11">DSM 41654</strain>
    </source>
</reference>
<dbReference type="GO" id="GO:0004601">
    <property type="term" value="F:peroxidase activity"/>
    <property type="evidence" value="ECO:0007669"/>
    <property type="project" value="UniProtKB-KW"/>
</dbReference>
<dbReference type="EMBL" id="JACHJV010000001">
    <property type="protein sequence ID" value="MBB4927140.1"/>
    <property type="molecule type" value="Genomic_DNA"/>
</dbReference>
<dbReference type="PROSITE" id="PS51404">
    <property type="entry name" value="DYP_PEROXIDASE"/>
    <property type="match status" value="1"/>
</dbReference>
<comment type="caution">
    <text evidence="10">The sequence shown here is derived from an EMBL/GenBank/DDBJ whole genome shotgun (WGS) entry which is preliminary data.</text>
</comment>
<keyword evidence="3" id="KW-0479">Metal-binding</keyword>
<keyword evidence="5" id="KW-0408">Iron</keyword>
<feature type="domain" description="Dyp-type peroxidase C-terminal" evidence="9">
    <location>
        <begin position="143"/>
        <end position="307"/>
    </location>
</feature>
<evidence type="ECO:0000256" key="2">
    <source>
        <dbReference type="ARBA" id="ARBA00022559"/>
    </source>
</evidence>
<dbReference type="Pfam" id="PF04261">
    <property type="entry name" value="Dyp_perox_N"/>
    <property type="match status" value="1"/>
</dbReference>
<name>A0A7W7R8B8_KITKI</name>
<dbReference type="NCBIfam" id="TIGR01413">
    <property type="entry name" value="Dyp_perox_fam"/>
    <property type="match status" value="1"/>
</dbReference>
<evidence type="ECO:0000256" key="6">
    <source>
        <dbReference type="ARBA" id="ARBA00025737"/>
    </source>
</evidence>
<accession>A0A7W7R8B8</accession>
<evidence type="ECO:0000256" key="5">
    <source>
        <dbReference type="ARBA" id="ARBA00023004"/>
    </source>
</evidence>
<dbReference type="InterPro" id="IPR006314">
    <property type="entry name" value="Dyp_peroxidase"/>
</dbReference>
<dbReference type="PANTHER" id="PTHR30521">
    <property type="entry name" value="DEFERROCHELATASE/PEROXIDASE"/>
    <property type="match status" value="1"/>
</dbReference>
<dbReference type="GO" id="GO:0005829">
    <property type="term" value="C:cytosol"/>
    <property type="evidence" value="ECO:0007669"/>
    <property type="project" value="TreeGrafter"/>
</dbReference>
<dbReference type="AlphaFoldDB" id="A0A7W7R8B8"/>
<evidence type="ECO:0000256" key="1">
    <source>
        <dbReference type="ARBA" id="ARBA00001970"/>
    </source>
</evidence>
<evidence type="ECO:0000313" key="11">
    <source>
        <dbReference type="Proteomes" id="UP000540506"/>
    </source>
</evidence>
<dbReference type="InterPro" id="IPR011008">
    <property type="entry name" value="Dimeric_a/b-barrel"/>
</dbReference>
<feature type="compositionally biased region" description="Basic and acidic residues" evidence="7">
    <location>
        <begin position="345"/>
        <end position="359"/>
    </location>
</feature>
<keyword evidence="4" id="KW-0560">Oxidoreductase</keyword>
<keyword evidence="11" id="KW-1185">Reference proteome</keyword>
<protein>
    <submittedName>
        <fullName evidence="10">Putative iron-dependent peroxidase</fullName>
    </submittedName>
</protein>
<dbReference type="Proteomes" id="UP000540506">
    <property type="component" value="Unassembled WGS sequence"/>
</dbReference>
<organism evidence="10 11">
    <name type="scientific">Kitasatospora kifunensis</name>
    <name type="common">Streptomyces kifunensis</name>
    <dbReference type="NCBI Taxonomy" id="58351"/>
    <lineage>
        <taxon>Bacteria</taxon>
        <taxon>Bacillati</taxon>
        <taxon>Actinomycetota</taxon>
        <taxon>Actinomycetes</taxon>
        <taxon>Kitasatosporales</taxon>
        <taxon>Streptomycetaceae</taxon>
        <taxon>Kitasatospora</taxon>
    </lineage>
</organism>
<comment type="cofactor">
    <cofactor evidence="1">
        <name>heme b</name>
        <dbReference type="ChEBI" id="CHEBI:60344"/>
    </cofactor>
</comment>
<dbReference type="InterPro" id="IPR048328">
    <property type="entry name" value="Dyp_perox_C"/>
</dbReference>
<comment type="similarity">
    <text evidence="6">Belongs to the DyP-type peroxidase family.</text>
</comment>
<evidence type="ECO:0000313" key="10">
    <source>
        <dbReference type="EMBL" id="MBB4927140.1"/>
    </source>
</evidence>
<dbReference type="InterPro" id="IPR048327">
    <property type="entry name" value="Dyp_perox_N"/>
</dbReference>